<dbReference type="SUPFAM" id="SSF53383">
    <property type="entry name" value="PLP-dependent transferases"/>
    <property type="match status" value="1"/>
</dbReference>
<dbReference type="Gene3D" id="3.90.1150.10">
    <property type="entry name" value="Aspartate Aminotransferase, domain 1"/>
    <property type="match status" value="1"/>
</dbReference>
<evidence type="ECO:0000256" key="4">
    <source>
        <dbReference type="ARBA" id="ARBA00022898"/>
    </source>
</evidence>
<dbReference type="EMBL" id="CP015405">
    <property type="protein sequence ID" value="ANU76964.1"/>
    <property type="molecule type" value="Genomic_DNA"/>
</dbReference>
<dbReference type="Proteomes" id="UP000092574">
    <property type="component" value="Chromosome"/>
</dbReference>
<dbReference type="InterPro" id="IPR015424">
    <property type="entry name" value="PyrdxlP-dep_Trfase"/>
</dbReference>
<evidence type="ECO:0000259" key="8">
    <source>
        <dbReference type="Pfam" id="PF00266"/>
    </source>
</evidence>
<comment type="cofactor">
    <cofactor evidence="1 7">
        <name>pyridoxal 5'-phosphate</name>
        <dbReference type="ChEBI" id="CHEBI:597326"/>
    </cofactor>
</comment>
<keyword evidence="3" id="KW-0479">Metal-binding</keyword>
<keyword evidence="4" id="KW-0663">Pyridoxal phosphate</keyword>
<dbReference type="KEGG" id="byl:A4V09_15070"/>
<evidence type="ECO:0000313" key="9">
    <source>
        <dbReference type="EMBL" id="ANU76964.1"/>
    </source>
</evidence>
<dbReference type="STRING" id="1796616.A4V09_15070"/>
<dbReference type="GO" id="GO:0031071">
    <property type="term" value="F:cysteine desulfurase activity"/>
    <property type="evidence" value="ECO:0007669"/>
    <property type="project" value="UniProtKB-ARBA"/>
</dbReference>
<keyword evidence="6" id="KW-0411">Iron-sulfur</keyword>
<feature type="domain" description="Aminotransferase class V" evidence="8">
    <location>
        <begin position="4"/>
        <end position="365"/>
    </location>
</feature>
<dbReference type="Gene3D" id="3.40.640.10">
    <property type="entry name" value="Type I PLP-dependent aspartate aminotransferase-like (Major domain)"/>
    <property type="match status" value="1"/>
</dbReference>
<keyword evidence="5" id="KW-0408">Iron</keyword>
<dbReference type="PROSITE" id="PS00595">
    <property type="entry name" value="AA_TRANSFER_CLASS_5"/>
    <property type="match status" value="1"/>
</dbReference>
<dbReference type="Pfam" id="PF00266">
    <property type="entry name" value="Aminotran_5"/>
    <property type="match status" value="1"/>
</dbReference>
<accession>A0A1C7IDG9</accession>
<dbReference type="InterPro" id="IPR016454">
    <property type="entry name" value="Cysteine_dSase"/>
</dbReference>
<protein>
    <submittedName>
        <fullName evidence="9">Cysteine desulfurase NifS</fullName>
    </submittedName>
</protein>
<dbReference type="RefSeq" id="WP_065543112.1">
    <property type="nucleotide sequence ID" value="NZ_CP015405.2"/>
</dbReference>
<dbReference type="GO" id="GO:0051536">
    <property type="term" value="F:iron-sulfur cluster binding"/>
    <property type="evidence" value="ECO:0007669"/>
    <property type="project" value="UniProtKB-KW"/>
</dbReference>
<dbReference type="Gene3D" id="1.10.260.50">
    <property type="match status" value="1"/>
</dbReference>
<reference evidence="9" key="1">
    <citation type="submission" date="2017-04" db="EMBL/GenBank/DDBJ databases">
        <title>Complete Genome Sequences of Twelve Strains of a Stable Defined Moderately Diverse Mouse Microbiota 2 (sDMDMm2).</title>
        <authorList>
            <person name="Uchimura Y."/>
            <person name="Wyss M."/>
            <person name="Brugiroux S."/>
            <person name="Limenitakis J.P."/>
            <person name="Stecher B."/>
            <person name="McCoy K.D."/>
            <person name="Macpherson A.J."/>
        </authorList>
    </citation>
    <scope>NUCLEOTIDE SEQUENCE</scope>
    <source>
        <strain evidence="9">YL58</strain>
    </source>
</reference>
<dbReference type="AlphaFoldDB" id="A0A1C7IDG9"/>
<evidence type="ECO:0000256" key="7">
    <source>
        <dbReference type="RuleBase" id="RU004504"/>
    </source>
</evidence>
<dbReference type="OrthoDB" id="9808002at2"/>
<dbReference type="InterPro" id="IPR015422">
    <property type="entry name" value="PyrdxlP-dep_Trfase_small"/>
</dbReference>
<dbReference type="PANTHER" id="PTHR11601:SF50">
    <property type="entry name" value="CYSTEINE DESULFURASE ISCS 2-RELATED"/>
    <property type="match status" value="1"/>
</dbReference>
<evidence type="ECO:0000256" key="3">
    <source>
        <dbReference type="ARBA" id="ARBA00022723"/>
    </source>
</evidence>
<sequence>MEAYLDNSATTKCFDEVKDIVVKTMTEDYGNPSAMHLKGVEAEKYVKEAAAAIAKTLKVQEKEIFFTSGGTESDNWALVGTALANCRQGKHIITTSFEHAAVSAPLDWLKEQGYDLTVIPVDEKGNLSMEELEAAIRPDTILVSTMYVNNEVGAVVPVEAVAKLVHEKNPKTVYHVDAIQGYGKYRIYPKRAGIDLLSVSSHKIHGPKGVGFLYVSEKVKIRPLILGGGQQKGMRSGTDNVPGIAGLGTAARMVYENHEEKIEKLRALKSYLAENLSAMERVVINGPAPKDGAPHIVNASFLGVRSEVLLHTLEEKGIYVSAGSACSSHKRAASATLTAISADKERRESAIRFSLSEFTTKEELDHTLEEIRTVLPVLRKYARH</sequence>
<evidence type="ECO:0000256" key="1">
    <source>
        <dbReference type="ARBA" id="ARBA00001933"/>
    </source>
</evidence>
<evidence type="ECO:0000256" key="6">
    <source>
        <dbReference type="ARBA" id="ARBA00023014"/>
    </source>
</evidence>
<keyword evidence="10" id="KW-1185">Reference proteome</keyword>
<evidence type="ECO:0000313" key="10">
    <source>
        <dbReference type="Proteomes" id="UP000092574"/>
    </source>
</evidence>
<dbReference type="InterPro" id="IPR000192">
    <property type="entry name" value="Aminotrans_V_dom"/>
</dbReference>
<proteinExistence type="inferred from homology"/>
<organism evidence="9 10">
    <name type="scientific">Blautia pseudococcoides</name>
    <dbReference type="NCBI Taxonomy" id="1796616"/>
    <lineage>
        <taxon>Bacteria</taxon>
        <taxon>Bacillati</taxon>
        <taxon>Bacillota</taxon>
        <taxon>Clostridia</taxon>
        <taxon>Lachnospirales</taxon>
        <taxon>Lachnospiraceae</taxon>
        <taxon>Blautia</taxon>
    </lineage>
</organism>
<dbReference type="FunFam" id="3.40.640.10:FF:000084">
    <property type="entry name" value="IscS-like cysteine desulfurase"/>
    <property type="match status" value="1"/>
</dbReference>
<dbReference type="InterPro" id="IPR020578">
    <property type="entry name" value="Aminotrans_V_PyrdxlP_BS"/>
</dbReference>
<name>A0A1C7IDG9_9FIRM</name>
<dbReference type="GO" id="GO:0046872">
    <property type="term" value="F:metal ion binding"/>
    <property type="evidence" value="ECO:0007669"/>
    <property type="project" value="UniProtKB-KW"/>
</dbReference>
<evidence type="ECO:0000256" key="2">
    <source>
        <dbReference type="ARBA" id="ARBA00006490"/>
    </source>
</evidence>
<dbReference type="InterPro" id="IPR015421">
    <property type="entry name" value="PyrdxlP-dep_Trfase_major"/>
</dbReference>
<evidence type="ECO:0000256" key="5">
    <source>
        <dbReference type="ARBA" id="ARBA00023004"/>
    </source>
</evidence>
<gene>
    <name evidence="9" type="ORF">A4V09_15070</name>
</gene>
<dbReference type="PIRSF" id="PIRSF005572">
    <property type="entry name" value="NifS"/>
    <property type="match status" value="1"/>
</dbReference>
<comment type="similarity">
    <text evidence="2">Belongs to the class-V pyridoxal-phosphate-dependent aminotransferase family. NifS/IscS subfamily.</text>
</comment>
<dbReference type="PANTHER" id="PTHR11601">
    <property type="entry name" value="CYSTEINE DESULFURYLASE FAMILY MEMBER"/>
    <property type="match status" value="1"/>
</dbReference>